<dbReference type="InterPro" id="IPR029023">
    <property type="entry name" value="Tensin_phosphatase"/>
</dbReference>
<evidence type="ECO:0000313" key="4">
    <source>
        <dbReference type="Proteomes" id="UP000078046"/>
    </source>
</evidence>
<keyword evidence="1" id="KW-0378">Hydrolase</keyword>
<dbReference type="PANTHER" id="PTHR12305">
    <property type="entry name" value="PHOSPHATASE WITH HOMOLOGY TO TENSIN"/>
    <property type="match status" value="1"/>
</dbReference>
<dbReference type="GO" id="GO:0008285">
    <property type="term" value="P:negative regulation of cell population proliferation"/>
    <property type="evidence" value="ECO:0007669"/>
    <property type="project" value="TreeGrafter"/>
</dbReference>
<dbReference type="GO" id="GO:0004725">
    <property type="term" value="F:protein tyrosine phosphatase activity"/>
    <property type="evidence" value="ECO:0007669"/>
    <property type="project" value="TreeGrafter"/>
</dbReference>
<reference evidence="3 4" key="1">
    <citation type="submission" date="2016-04" db="EMBL/GenBank/DDBJ databases">
        <title>The genome of Intoshia linei affirms orthonectids as highly simplified spiralians.</title>
        <authorList>
            <person name="Mikhailov K.V."/>
            <person name="Slusarev G.S."/>
            <person name="Nikitin M.A."/>
            <person name="Logacheva M.D."/>
            <person name="Penin A."/>
            <person name="Aleoshin V."/>
            <person name="Panchin Y.V."/>
        </authorList>
    </citation>
    <scope>NUCLEOTIDE SEQUENCE [LARGE SCALE GENOMIC DNA]</scope>
    <source>
        <strain evidence="3">Intl2013</strain>
        <tissue evidence="3">Whole animal</tissue>
    </source>
</reference>
<sequence length="86" mass="10319">MTTKIKSLVSRHKRRFESDKFNLDLTYILPNIIAMGFPAKNVEALYRNNINDVVKFLDERHGSQYKVYNLCSERHYDSKKFYNRVE</sequence>
<dbReference type="GO" id="GO:0005829">
    <property type="term" value="C:cytosol"/>
    <property type="evidence" value="ECO:0007669"/>
    <property type="project" value="TreeGrafter"/>
</dbReference>
<dbReference type="GO" id="GO:0046856">
    <property type="term" value="P:phosphatidylinositol dephosphorylation"/>
    <property type="evidence" value="ECO:0007669"/>
    <property type="project" value="TreeGrafter"/>
</dbReference>
<dbReference type="PROSITE" id="PS51181">
    <property type="entry name" value="PPASE_TENSIN"/>
    <property type="match status" value="1"/>
</dbReference>
<dbReference type="SUPFAM" id="SSF52799">
    <property type="entry name" value="(Phosphotyrosine protein) phosphatases II"/>
    <property type="match status" value="1"/>
</dbReference>
<dbReference type="GO" id="GO:0048870">
    <property type="term" value="P:cell motility"/>
    <property type="evidence" value="ECO:0007669"/>
    <property type="project" value="TreeGrafter"/>
</dbReference>
<dbReference type="Proteomes" id="UP000078046">
    <property type="component" value="Unassembled WGS sequence"/>
</dbReference>
<evidence type="ECO:0000259" key="2">
    <source>
        <dbReference type="PROSITE" id="PS51181"/>
    </source>
</evidence>
<feature type="non-terminal residue" evidence="3">
    <location>
        <position position="86"/>
    </location>
</feature>
<protein>
    <recommendedName>
        <fullName evidence="2">Phosphatase tensin-type domain-containing protein</fullName>
    </recommendedName>
</protein>
<gene>
    <name evidence="3" type="ORF">A3Q56_08349</name>
</gene>
<feature type="domain" description="Phosphatase tensin-type" evidence="2">
    <location>
        <begin position="14"/>
        <end position="86"/>
    </location>
</feature>
<accession>A0A177APJ6</accession>
<dbReference type="PANTHER" id="PTHR12305:SF81">
    <property type="entry name" value="PHOSPHATIDYLINOSITOL 3,4,5-TRISPHOSPHATE 3-PHOSPHATASE AND DUAL-SPECIFICITY PROTEIN PHOSPHATASE PTEN"/>
    <property type="match status" value="1"/>
</dbReference>
<evidence type="ECO:0000313" key="3">
    <source>
        <dbReference type="EMBL" id="OAF63949.1"/>
    </source>
</evidence>
<dbReference type="GO" id="GO:0043491">
    <property type="term" value="P:phosphatidylinositol 3-kinase/protein kinase B signal transduction"/>
    <property type="evidence" value="ECO:0007669"/>
    <property type="project" value="TreeGrafter"/>
</dbReference>
<dbReference type="GO" id="GO:0016314">
    <property type="term" value="F:phosphatidylinositol-3,4,5-trisphosphate 3-phosphatase activity"/>
    <property type="evidence" value="ECO:0007669"/>
    <property type="project" value="TreeGrafter"/>
</dbReference>
<proteinExistence type="predicted"/>
<dbReference type="AlphaFoldDB" id="A0A177APJ6"/>
<dbReference type="InterPro" id="IPR029021">
    <property type="entry name" value="Prot-tyrosine_phosphatase-like"/>
</dbReference>
<dbReference type="GO" id="GO:0042995">
    <property type="term" value="C:cell projection"/>
    <property type="evidence" value="ECO:0007669"/>
    <property type="project" value="TreeGrafter"/>
</dbReference>
<dbReference type="EMBL" id="LWCA01002309">
    <property type="protein sequence ID" value="OAF63949.1"/>
    <property type="molecule type" value="Genomic_DNA"/>
</dbReference>
<dbReference type="GO" id="GO:0005634">
    <property type="term" value="C:nucleus"/>
    <property type="evidence" value="ECO:0007669"/>
    <property type="project" value="TreeGrafter"/>
</dbReference>
<keyword evidence="4" id="KW-1185">Reference proteome</keyword>
<name>A0A177APJ6_9BILA</name>
<organism evidence="3 4">
    <name type="scientific">Intoshia linei</name>
    <dbReference type="NCBI Taxonomy" id="1819745"/>
    <lineage>
        <taxon>Eukaryota</taxon>
        <taxon>Metazoa</taxon>
        <taxon>Spiralia</taxon>
        <taxon>Lophotrochozoa</taxon>
        <taxon>Mesozoa</taxon>
        <taxon>Orthonectida</taxon>
        <taxon>Rhopaluridae</taxon>
        <taxon>Intoshia</taxon>
    </lineage>
</organism>
<dbReference type="Gene3D" id="3.90.190.10">
    <property type="entry name" value="Protein tyrosine phosphatase superfamily"/>
    <property type="match status" value="1"/>
</dbReference>
<comment type="caution">
    <text evidence="3">The sequence shown here is derived from an EMBL/GenBank/DDBJ whole genome shotgun (WGS) entry which is preliminary data.</text>
</comment>
<evidence type="ECO:0000256" key="1">
    <source>
        <dbReference type="ARBA" id="ARBA00022801"/>
    </source>
</evidence>
<dbReference type="GO" id="GO:0005886">
    <property type="term" value="C:plasma membrane"/>
    <property type="evidence" value="ECO:0007669"/>
    <property type="project" value="TreeGrafter"/>
</dbReference>
<dbReference type="OrthoDB" id="16692at2759"/>
<dbReference type="GO" id="GO:0051896">
    <property type="term" value="P:regulation of phosphatidylinositol 3-kinase/protein kinase B signal transduction"/>
    <property type="evidence" value="ECO:0007669"/>
    <property type="project" value="TreeGrafter"/>
</dbReference>
<dbReference type="InterPro" id="IPR051281">
    <property type="entry name" value="Dual-spec_lipid-protein_phosph"/>
</dbReference>